<dbReference type="EMBL" id="WKJI01000001">
    <property type="protein sequence ID" value="MRX46110.1"/>
    <property type="molecule type" value="Genomic_DNA"/>
</dbReference>
<gene>
    <name evidence="2" type="ORF">GJJ64_02815</name>
</gene>
<dbReference type="InterPro" id="IPR016024">
    <property type="entry name" value="ARM-type_fold"/>
</dbReference>
<proteinExistence type="predicted"/>
<dbReference type="InterPro" id="IPR011989">
    <property type="entry name" value="ARM-like"/>
</dbReference>
<dbReference type="AlphaFoldDB" id="A0A7K0FLJ8"/>
<evidence type="ECO:0008006" key="4">
    <source>
        <dbReference type="Google" id="ProtNLM"/>
    </source>
</evidence>
<comment type="caution">
    <text evidence="2">The sequence shown here is derived from an EMBL/GenBank/DDBJ whole genome shotgun (WGS) entry which is preliminary data.</text>
</comment>
<keyword evidence="3" id="KW-1185">Reference proteome</keyword>
<organism evidence="2 3">
    <name type="scientific">Pedobacter puniceum</name>
    <dbReference type="NCBI Taxonomy" id="2666136"/>
    <lineage>
        <taxon>Bacteria</taxon>
        <taxon>Pseudomonadati</taxon>
        <taxon>Bacteroidota</taxon>
        <taxon>Sphingobacteriia</taxon>
        <taxon>Sphingobacteriales</taxon>
        <taxon>Sphingobacteriaceae</taxon>
        <taxon>Pedobacter</taxon>
    </lineage>
</organism>
<keyword evidence="1" id="KW-1133">Transmembrane helix</keyword>
<sequence>MLIILSTGPYLENLFLHRLPFFPDNIKISLFIIMFCTIATVEIYLYVFLKKAKMKRDKYLDAKWKEKISNMLSNIIIYGDEDDGLEKVVNHFLPRFKKLPLNNKRVREILIEEIRIYHANFTGFTADVLKELFVRLKLYKYTLKKLKSRLWEVQVEGVREVAQFWLYQYDSLVFALTDHEHEIVRMEAQTAYVRLNKEHPFRFLDHMRGRILPWHQLILFEIITKAQHVKIPSFSKWLNSDNDSIIIFCLKLISHYQQLDAIGELIRLLKHPNEEIRRMSVWVIGKLEAEFVEEELLHIYHQETLKVKVEILTTIGRISSGNYFDFLKGCLDSDLFEVRMAAMKAILGHGKKGKIMLEELLDRVSIPNQGIISHVLDTRI</sequence>
<protein>
    <recommendedName>
        <fullName evidence="4">HEAT repeat domain-containing protein</fullName>
    </recommendedName>
</protein>
<feature type="transmembrane region" description="Helical" evidence="1">
    <location>
        <begin position="28"/>
        <end position="49"/>
    </location>
</feature>
<name>A0A7K0FLJ8_9SPHI</name>
<dbReference type="RefSeq" id="WP_154286236.1">
    <property type="nucleotide sequence ID" value="NZ_WKJI01000001.1"/>
</dbReference>
<dbReference type="Proteomes" id="UP000462931">
    <property type="component" value="Unassembled WGS sequence"/>
</dbReference>
<keyword evidence="1" id="KW-0472">Membrane</keyword>
<accession>A0A7K0FLJ8</accession>
<reference evidence="2 3" key="1">
    <citation type="submission" date="2019-11" db="EMBL/GenBank/DDBJ databases">
        <authorList>
            <person name="Cheng Q."/>
            <person name="Yang Z."/>
        </authorList>
    </citation>
    <scope>NUCLEOTIDE SEQUENCE [LARGE SCALE GENOMIC DNA]</scope>
    <source>
        <strain evidence="2 3">HX-22-1</strain>
    </source>
</reference>
<dbReference type="SUPFAM" id="SSF48371">
    <property type="entry name" value="ARM repeat"/>
    <property type="match status" value="1"/>
</dbReference>
<evidence type="ECO:0000256" key="1">
    <source>
        <dbReference type="SAM" id="Phobius"/>
    </source>
</evidence>
<evidence type="ECO:0000313" key="2">
    <source>
        <dbReference type="EMBL" id="MRX46110.1"/>
    </source>
</evidence>
<keyword evidence="1" id="KW-0812">Transmembrane</keyword>
<dbReference type="Gene3D" id="1.25.10.10">
    <property type="entry name" value="Leucine-rich Repeat Variant"/>
    <property type="match status" value="1"/>
</dbReference>
<evidence type="ECO:0000313" key="3">
    <source>
        <dbReference type="Proteomes" id="UP000462931"/>
    </source>
</evidence>